<accession>D2VCH8</accession>
<protein>
    <recommendedName>
        <fullName evidence="1">Dipeptidase</fullName>
        <ecNumber evidence="1">3.4.13.19</ecNumber>
    </recommendedName>
</protein>
<organism evidence="4">
    <name type="scientific">Naegleria gruberi</name>
    <name type="common">Amoeba</name>
    <dbReference type="NCBI Taxonomy" id="5762"/>
    <lineage>
        <taxon>Eukaryota</taxon>
        <taxon>Discoba</taxon>
        <taxon>Heterolobosea</taxon>
        <taxon>Tetramitia</taxon>
        <taxon>Eutetramitia</taxon>
        <taxon>Vahlkampfiidae</taxon>
        <taxon>Naegleria</taxon>
    </lineage>
</organism>
<dbReference type="VEuPathDB" id="AmoebaDB:NAEGRDRAFT_82573"/>
<dbReference type="PANTHER" id="PTHR10443:SF12">
    <property type="entry name" value="DIPEPTIDASE"/>
    <property type="match status" value="1"/>
</dbReference>
<keyword evidence="2" id="KW-0812">Transmembrane</keyword>
<keyword evidence="1" id="KW-0378">Hydrolase</keyword>
<keyword evidence="2" id="KW-0472">Membrane</keyword>
<comment type="cofactor">
    <cofactor evidence="1">
        <name>Zn(2+)</name>
        <dbReference type="ChEBI" id="CHEBI:29105"/>
    </cofactor>
</comment>
<dbReference type="GeneID" id="8850426"/>
<dbReference type="PROSITE" id="PS51365">
    <property type="entry name" value="RENAL_DIPEPTIDASE_2"/>
    <property type="match status" value="1"/>
</dbReference>
<dbReference type="OMA" id="CIADGHA"/>
<evidence type="ECO:0000313" key="4">
    <source>
        <dbReference type="Proteomes" id="UP000006671"/>
    </source>
</evidence>
<keyword evidence="2" id="KW-1133">Transmembrane helix</keyword>
<evidence type="ECO:0000256" key="1">
    <source>
        <dbReference type="RuleBase" id="RU341113"/>
    </source>
</evidence>
<evidence type="ECO:0000313" key="3">
    <source>
        <dbReference type="EMBL" id="EFC45418.1"/>
    </source>
</evidence>
<dbReference type="OrthoDB" id="445695at2759"/>
<dbReference type="KEGG" id="ngr:NAEGRDRAFT_82573"/>
<dbReference type="Pfam" id="PF01244">
    <property type="entry name" value="Peptidase_M19"/>
    <property type="match status" value="1"/>
</dbReference>
<reference evidence="3 4" key="1">
    <citation type="journal article" date="2010" name="Cell">
        <title>The genome of Naegleria gruberi illuminates early eukaryotic versatility.</title>
        <authorList>
            <person name="Fritz-Laylin L.K."/>
            <person name="Prochnik S.E."/>
            <person name="Ginger M.L."/>
            <person name="Dacks J.B."/>
            <person name="Carpenter M.L."/>
            <person name="Field M.C."/>
            <person name="Kuo A."/>
            <person name="Paredez A."/>
            <person name="Chapman J."/>
            <person name="Pham J."/>
            <person name="Shu S."/>
            <person name="Neupane R."/>
            <person name="Cipriano M."/>
            <person name="Mancuso J."/>
            <person name="Tu H."/>
            <person name="Salamov A."/>
            <person name="Lindquist E."/>
            <person name="Shapiro H."/>
            <person name="Lucas S."/>
            <person name="Grigoriev I.V."/>
            <person name="Cande W.Z."/>
            <person name="Fulton C."/>
            <person name="Rokhsar D.S."/>
            <person name="Dawson S.C."/>
        </authorList>
    </citation>
    <scope>NUCLEOTIDE SEQUENCE [LARGE SCALE GENOMIC DNA]</scope>
    <source>
        <strain evidence="3 4">NEG-M</strain>
    </source>
</reference>
<evidence type="ECO:0000256" key="2">
    <source>
        <dbReference type="SAM" id="Phobius"/>
    </source>
</evidence>
<proteinExistence type="inferred from homology"/>
<keyword evidence="1" id="KW-0224">Dipeptidase</keyword>
<keyword evidence="1" id="KW-0482">Metalloprotease</keyword>
<dbReference type="AlphaFoldDB" id="D2VCH8"/>
<dbReference type="SUPFAM" id="SSF51556">
    <property type="entry name" value="Metallo-dependent hydrolases"/>
    <property type="match status" value="1"/>
</dbReference>
<feature type="transmembrane region" description="Helical" evidence="2">
    <location>
        <begin position="12"/>
        <end position="38"/>
    </location>
</feature>
<dbReference type="GO" id="GO:0046872">
    <property type="term" value="F:metal ion binding"/>
    <property type="evidence" value="ECO:0007669"/>
    <property type="project" value="UniProtKB-UniRule"/>
</dbReference>
<keyword evidence="1" id="KW-0862">Zinc</keyword>
<comment type="catalytic activity">
    <reaction evidence="1">
        <text>an L-aminoacyl-L-amino acid + H2O = 2 an L-alpha-amino acid</text>
        <dbReference type="Rhea" id="RHEA:48940"/>
        <dbReference type="ChEBI" id="CHEBI:15377"/>
        <dbReference type="ChEBI" id="CHEBI:59869"/>
        <dbReference type="ChEBI" id="CHEBI:77460"/>
        <dbReference type="EC" id="3.4.13.19"/>
    </reaction>
</comment>
<keyword evidence="1" id="KW-0479">Metal-binding</keyword>
<dbReference type="EMBL" id="GG738863">
    <property type="protein sequence ID" value="EFC45418.1"/>
    <property type="molecule type" value="Genomic_DNA"/>
</dbReference>
<dbReference type="InParanoid" id="D2VCH8"/>
<dbReference type="Gene3D" id="3.20.20.140">
    <property type="entry name" value="Metal-dependent hydrolases"/>
    <property type="match status" value="1"/>
</dbReference>
<dbReference type="InterPro" id="IPR008257">
    <property type="entry name" value="Pept_M19"/>
</dbReference>
<dbReference type="eggNOG" id="KOG4127">
    <property type="taxonomic scope" value="Eukaryota"/>
</dbReference>
<dbReference type="RefSeq" id="XP_002678162.1">
    <property type="nucleotide sequence ID" value="XM_002678116.1"/>
</dbReference>
<comment type="similarity">
    <text evidence="1">Belongs to the metallo-dependent hydrolases superfamily. Peptidase M19 family.</text>
</comment>
<dbReference type="EC" id="3.4.13.19" evidence="1"/>
<dbReference type="Proteomes" id="UP000006671">
    <property type="component" value="Unassembled WGS sequence"/>
</dbReference>
<gene>
    <name evidence="3" type="ORF">NAEGRDRAFT_82573</name>
</gene>
<dbReference type="PANTHER" id="PTHR10443">
    <property type="entry name" value="MICROSOMAL DIPEPTIDASE"/>
    <property type="match status" value="1"/>
</dbReference>
<feature type="transmembrane region" description="Helical" evidence="2">
    <location>
        <begin position="50"/>
        <end position="69"/>
    </location>
</feature>
<sequence>MSADRMFFESLAGTLITSMMFLVIFGVVIFPMSLLFKIGKKSVSSLIRSFVLRSVLSMVFLFVVFPYGFDKISNRVDKKYLDLLVLENKNAQQVHENIPFIADLHADTLMWKHRGSFLKSEMGHVTLSKMQKSNMALQTFAVVNSIPHTLNMQNNVNYTDIFPFLMFAQLYERDAWFSPLYRARAMSRLLQSYEDEGNGLVTFIKNQRNLENFLERRKTNKNLVSGLLSVEGAQVLEYNLDNVQKLYDWGVRMFGLNHFTDNQVGGSLHGSEKYGLSEFGKQVIKKVVDLNMIIDMAHASESHMKDVLDLTEPWNTTVIVSHTGVKSDCNHTRNISEEVARRIAKRNGVMGIAFFEFTTCGFGFKSVAKTMKHIANMVGVDHIALGSDWDGAINAFGAADHLVYLTDALISEGFNQEEINKIMGGNVLRVLRSNLPK</sequence>
<name>D2VCH8_NAEGR</name>
<dbReference type="GO" id="GO:0006508">
    <property type="term" value="P:proteolysis"/>
    <property type="evidence" value="ECO:0007669"/>
    <property type="project" value="UniProtKB-KW"/>
</dbReference>
<dbReference type="InterPro" id="IPR032466">
    <property type="entry name" value="Metal_Hydrolase"/>
</dbReference>
<dbReference type="GO" id="GO:0070573">
    <property type="term" value="F:metallodipeptidase activity"/>
    <property type="evidence" value="ECO:0007669"/>
    <property type="project" value="InterPro"/>
</dbReference>
<keyword evidence="4" id="KW-1185">Reference proteome</keyword>
<keyword evidence="1" id="KW-0645">Protease</keyword>